<evidence type="ECO:0000313" key="2">
    <source>
        <dbReference type="EMBL" id="MCQ5342007.1"/>
    </source>
</evidence>
<dbReference type="InterPro" id="IPR023875">
    <property type="entry name" value="DNA_repair_put"/>
</dbReference>
<evidence type="ECO:0000259" key="1">
    <source>
        <dbReference type="Pfam" id="PF13566"/>
    </source>
</evidence>
<name>A0ABT1SQ59_9FIRM</name>
<protein>
    <submittedName>
        <fullName evidence="2">TIGR03915 family putative DNA repair protein</fullName>
    </submittedName>
</protein>
<feature type="domain" description="DUF4130" evidence="1">
    <location>
        <begin position="86"/>
        <end position="243"/>
    </location>
</feature>
<evidence type="ECO:0000313" key="3">
    <source>
        <dbReference type="Proteomes" id="UP001206692"/>
    </source>
</evidence>
<dbReference type="RefSeq" id="WP_062411430.1">
    <property type="nucleotide sequence ID" value="NZ_JAJCIO010000003.1"/>
</dbReference>
<gene>
    <name evidence="2" type="ORF">NE675_02985</name>
</gene>
<dbReference type="Proteomes" id="UP001206692">
    <property type="component" value="Unassembled WGS sequence"/>
</dbReference>
<organism evidence="2 3">
    <name type="scientific">Megasphaera massiliensis</name>
    <dbReference type="NCBI Taxonomy" id="1232428"/>
    <lineage>
        <taxon>Bacteria</taxon>
        <taxon>Bacillati</taxon>
        <taxon>Bacillota</taxon>
        <taxon>Negativicutes</taxon>
        <taxon>Veillonellales</taxon>
        <taxon>Veillonellaceae</taxon>
        <taxon>Megasphaera</taxon>
    </lineage>
</organism>
<dbReference type="NCBIfam" id="TIGR03915">
    <property type="entry name" value="SAM_7_link_chp"/>
    <property type="match status" value="1"/>
</dbReference>
<dbReference type="InterPro" id="IPR025404">
    <property type="entry name" value="DUF4130"/>
</dbReference>
<proteinExistence type="predicted"/>
<sequence>MIYTYDGSFFGYLSAVFDAWHDGLGQVEDICLERDAASLFSAPHFVATDDSKARRILDALLMQCGPKACHYFYYAFLSEPKRGGLTLLGYLRKAFYYKLAFLDHRSEADIWTVCQWARKTGNERHKLLGLARFQELSDGMLYCRLKPTCCVVPVMVPHFVRRLPGERWVLHDIRRGFGVYYDREKPIMVTIPDVQAGPELSADELAIERAWQNYYRTIAIPSRKNEALRRSFMPKKYWPTLIEMK</sequence>
<reference evidence="2 3" key="1">
    <citation type="submission" date="2022-06" db="EMBL/GenBank/DDBJ databases">
        <title>Isolation of gut microbiota from human fecal samples.</title>
        <authorList>
            <person name="Pamer E.G."/>
            <person name="Barat B."/>
            <person name="Waligurski E."/>
            <person name="Medina S."/>
            <person name="Paddock L."/>
            <person name="Mostad J."/>
        </authorList>
    </citation>
    <scope>NUCLEOTIDE SEQUENCE [LARGE SCALE GENOMIC DNA]</scope>
    <source>
        <strain evidence="2 3">DFI.1.1</strain>
    </source>
</reference>
<comment type="caution">
    <text evidence="2">The sequence shown here is derived from an EMBL/GenBank/DDBJ whole genome shotgun (WGS) entry which is preliminary data.</text>
</comment>
<accession>A0ABT1SQ59</accession>
<dbReference type="EMBL" id="JANGEW010000003">
    <property type="protein sequence ID" value="MCQ5342007.1"/>
    <property type="molecule type" value="Genomic_DNA"/>
</dbReference>
<dbReference type="Pfam" id="PF13566">
    <property type="entry name" value="DUF4130"/>
    <property type="match status" value="1"/>
</dbReference>
<keyword evidence="3" id="KW-1185">Reference proteome</keyword>